<reference evidence="6" key="1">
    <citation type="journal article" date="2023" name="Science">
        <title>Genome structures resolve the early diversification of teleost fishes.</title>
        <authorList>
            <person name="Parey E."/>
            <person name="Louis A."/>
            <person name="Montfort J."/>
            <person name="Bouchez O."/>
            <person name="Roques C."/>
            <person name="Iampietro C."/>
            <person name="Lluch J."/>
            <person name="Castinel A."/>
            <person name="Donnadieu C."/>
            <person name="Desvignes T."/>
            <person name="Floi Bucao C."/>
            <person name="Jouanno E."/>
            <person name="Wen M."/>
            <person name="Mejri S."/>
            <person name="Dirks R."/>
            <person name="Jansen H."/>
            <person name="Henkel C."/>
            <person name="Chen W.J."/>
            <person name="Zahm M."/>
            <person name="Cabau C."/>
            <person name="Klopp C."/>
            <person name="Thompson A.W."/>
            <person name="Robinson-Rechavi M."/>
            <person name="Braasch I."/>
            <person name="Lecointre G."/>
            <person name="Bobe J."/>
            <person name="Postlethwait J.H."/>
            <person name="Berthelot C."/>
            <person name="Roest Crollius H."/>
            <person name="Guiguen Y."/>
        </authorList>
    </citation>
    <scope>NUCLEOTIDE SEQUENCE</scope>
    <source>
        <strain evidence="6">Concon-B</strain>
    </source>
</reference>
<dbReference type="SUPFAM" id="SSF64546">
    <property type="entry name" value="Satiety factor CART (cocaine and amphetamine regulated transcript)"/>
    <property type="match status" value="1"/>
</dbReference>
<dbReference type="InterPro" id="IPR009106">
    <property type="entry name" value="CART"/>
</dbReference>
<evidence type="ECO:0000256" key="2">
    <source>
        <dbReference type="ARBA" id="ARBA00005294"/>
    </source>
</evidence>
<feature type="signal peptide" evidence="5">
    <location>
        <begin position="1"/>
        <end position="21"/>
    </location>
</feature>
<evidence type="ECO:0000256" key="3">
    <source>
        <dbReference type="ARBA" id="ARBA00022525"/>
    </source>
</evidence>
<dbReference type="Pfam" id="PF06373">
    <property type="entry name" value="CART"/>
    <property type="match status" value="1"/>
</dbReference>
<dbReference type="PANTHER" id="PTHR16655">
    <property type="entry name" value="COCAINE AND AMPHETAMINE REGULATED TRANSCRIPT PROTEIN"/>
    <property type="match status" value="1"/>
</dbReference>
<accession>A0A9Q1CXW0</accession>
<keyword evidence="4" id="KW-1015">Disulfide bond</keyword>
<dbReference type="GO" id="GO:0005184">
    <property type="term" value="F:neuropeptide hormone activity"/>
    <property type="evidence" value="ECO:0007669"/>
    <property type="project" value="InterPro"/>
</dbReference>
<protein>
    <recommendedName>
        <fullName evidence="8">Cocaine- and amphetamine-regulated transcript protein</fullName>
    </recommendedName>
</protein>
<comment type="caution">
    <text evidence="6">The sequence shown here is derived from an EMBL/GenBank/DDBJ whole genome shotgun (WGS) entry which is preliminary data.</text>
</comment>
<evidence type="ECO:0000256" key="4">
    <source>
        <dbReference type="ARBA" id="ARBA00023157"/>
    </source>
</evidence>
<dbReference type="Proteomes" id="UP001152803">
    <property type="component" value="Unassembled WGS sequence"/>
</dbReference>
<dbReference type="AlphaFoldDB" id="A0A9Q1CXW0"/>
<dbReference type="GO" id="GO:0005615">
    <property type="term" value="C:extracellular space"/>
    <property type="evidence" value="ECO:0007669"/>
    <property type="project" value="InterPro"/>
</dbReference>
<sequence>MDSSAMLLVLCVTVLSSVCSAESSRDISSEDFGGKSYTGTEKLVDAVEDLLEKLDARLPQEDKRSSIPRCNVGDRCALRLGSRIGTLCDCRRGSNCNSFLLKCI</sequence>
<evidence type="ECO:0000313" key="7">
    <source>
        <dbReference type="Proteomes" id="UP001152803"/>
    </source>
</evidence>
<dbReference type="PANTHER" id="PTHR16655:SF2">
    <property type="entry name" value="COCAINE- AND AMPHETAMINE-REGULATED TRANSCRIPT PROTEIN-LIKE"/>
    <property type="match status" value="1"/>
</dbReference>
<organism evidence="6 7">
    <name type="scientific">Conger conger</name>
    <name type="common">Conger eel</name>
    <name type="synonym">Muraena conger</name>
    <dbReference type="NCBI Taxonomy" id="82655"/>
    <lineage>
        <taxon>Eukaryota</taxon>
        <taxon>Metazoa</taxon>
        <taxon>Chordata</taxon>
        <taxon>Craniata</taxon>
        <taxon>Vertebrata</taxon>
        <taxon>Euteleostomi</taxon>
        <taxon>Actinopterygii</taxon>
        <taxon>Neopterygii</taxon>
        <taxon>Teleostei</taxon>
        <taxon>Anguilliformes</taxon>
        <taxon>Congridae</taxon>
        <taxon>Conger</taxon>
    </lineage>
</organism>
<evidence type="ECO:0000256" key="5">
    <source>
        <dbReference type="SAM" id="SignalP"/>
    </source>
</evidence>
<evidence type="ECO:0000313" key="6">
    <source>
        <dbReference type="EMBL" id="KAJ8252346.1"/>
    </source>
</evidence>
<proteinExistence type="inferred from homology"/>
<comment type="subcellular location">
    <subcellularLocation>
        <location evidence="1">Secreted</location>
    </subcellularLocation>
</comment>
<keyword evidence="5" id="KW-0732">Signal</keyword>
<dbReference type="InterPro" id="IPR036722">
    <property type="entry name" value="CART_C_sf"/>
</dbReference>
<dbReference type="OrthoDB" id="9929886at2759"/>
<dbReference type="EMBL" id="JAFJMO010000017">
    <property type="protein sequence ID" value="KAJ8252346.1"/>
    <property type="molecule type" value="Genomic_DNA"/>
</dbReference>
<dbReference type="GO" id="GO:0008343">
    <property type="term" value="P:adult feeding behavior"/>
    <property type="evidence" value="ECO:0007669"/>
    <property type="project" value="InterPro"/>
</dbReference>
<evidence type="ECO:0000256" key="1">
    <source>
        <dbReference type="ARBA" id="ARBA00004613"/>
    </source>
</evidence>
<evidence type="ECO:0008006" key="8">
    <source>
        <dbReference type="Google" id="ProtNLM"/>
    </source>
</evidence>
<dbReference type="Gene3D" id="4.10.40.30">
    <property type="entry name" value="CART, C-terminal domain"/>
    <property type="match status" value="1"/>
</dbReference>
<gene>
    <name evidence="6" type="ORF">COCON_G00216580</name>
</gene>
<feature type="chain" id="PRO_5040479111" description="Cocaine- and amphetamine-regulated transcript protein" evidence="5">
    <location>
        <begin position="22"/>
        <end position="104"/>
    </location>
</feature>
<keyword evidence="7" id="KW-1185">Reference proteome</keyword>
<comment type="similarity">
    <text evidence="2">Belongs to the CART family.</text>
</comment>
<dbReference type="GO" id="GO:0032099">
    <property type="term" value="P:negative regulation of appetite"/>
    <property type="evidence" value="ECO:0007669"/>
    <property type="project" value="InterPro"/>
</dbReference>
<dbReference type="GO" id="GO:0007186">
    <property type="term" value="P:G protein-coupled receptor signaling pathway"/>
    <property type="evidence" value="ECO:0007669"/>
    <property type="project" value="InterPro"/>
</dbReference>
<keyword evidence="3" id="KW-0964">Secreted</keyword>
<dbReference type="GO" id="GO:0009267">
    <property type="term" value="P:cellular response to starvation"/>
    <property type="evidence" value="ECO:0007669"/>
    <property type="project" value="InterPro"/>
</dbReference>
<dbReference type="GO" id="GO:0043410">
    <property type="term" value="P:positive regulation of MAPK cascade"/>
    <property type="evidence" value="ECO:0007669"/>
    <property type="project" value="InterPro"/>
</dbReference>
<name>A0A9Q1CXW0_CONCO</name>